<reference evidence="2" key="1">
    <citation type="journal article" date="2021" name="Open Biol.">
        <title>Shared evolutionary footprints suggest mitochondrial oxidative damage underlies multiple complex I losses in fungi.</title>
        <authorList>
            <person name="Schikora-Tamarit M.A."/>
            <person name="Marcet-Houben M."/>
            <person name="Nosek J."/>
            <person name="Gabaldon T."/>
        </authorList>
    </citation>
    <scope>NUCLEOTIDE SEQUENCE</scope>
    <source>
        <strain evidence="2">NCAIM Y.01608</strain>
    </source>
</reference>
<feature type="region of interest" description="Disordered" evidence="1">
    <location>
        <begin position="1"/>
        <end position="28"/>
    </location>
</feature>
<organism evidence="2 3">
    <name type="scientific">Ogataea polymorpha</name>
    <dbReference type="NCBI Taxonomy" id="460523"/>
    <lineage>
        <taxon>Eukaryota</taxon>
        <taxon>Fungi</taxon>
        <taxon>Dikarya</taxon>
        <taxon>Ascomycota</taxon>
        <taxon>Saccharomycotina</taxon>
        <taxon>Pichiomycetes</taxon>
        <taxon>Pichiales</taxon>
        <taxon>Pichiaceae</taxon>
        <taxon>Ogataea</taxon>
    </lineage>
</organism>
<sequence>MMSKHSCASARFVAKTDGQSKDLQAGTTPAVEKTPFVGLRPIRLFKAAGTLPEPAVSVPSEMGTIPLATTTAEPADEPPETYLLLKEFFVMPYGDRVPTRPVAN</sequence>
<evidence type="ECO:0000313" key="2">
    <source>
        <dbReference type="EMBL" id="KAH3677876.1"/>
    </source>
</evidence>
<name>A0A9P8PTA6_9ASCO</name>
<dbReference type="Proteomes" id="UP000788993">
    <property type="component" value="Unassembled WGS sequence"/>
</dbReference>
<proteinExistence type="predicted"/>
<keyword evidence="3" id="KW-1185">Reference proteome</keyword>
<dbReference type="EMBL" id="JAEUBD010000095">
    <property type="protein sequence ID" value="KAH3677876.1"/>
    <property type="molecule type" value="Genomic_DNA"/>
</dbReference>
<gene>
    <name evidence="2" type="ORF">OGATHE_000530</name>
</gene>
<evidence type="ECO:0000256" key="1">
    <source>
        <dbReference type="SAM" id="MobiDB-lite"/>
    </source>
</evidence>
<reference evidence="2" key="2">
    <citation type="submission" date="2021-01" db="EMBL/GenBank/DDBJ databases">
        <authorList>
            <person name="Schikora-Tamarit M.A."/>
        </authorList>
    </citation>
    <scope>NUCLEOTIDE SEQUENCE</scope>
    <source>
        <strain evidence="2">NCAIM Y.01608</strain>
    </source>
</reference>
<accession>A0A9P8PTA6</accession>
<evidence type="ECO:0000313" key="3">
    <source>
        <dbReference type="Proteomes" id="UP000788993"/>
    </source>
</evidence>
<dbReference type="AlphaFoldDB" id="A0A9P8PTA6"/>
<protein>
    <submittedName>
        <fullName evidence="2">Uncharacterized protein</fullName>
    </submittedName>
</protein>
<comment type="caution">
    <text evidence="2">The sequence shown here is derived from an EMBL/GenBank/DDBJ whole genome shotgun (WGS) entry which is preliminary data.</text>
</comment>